<dbReference type="PANTHER" id="PTHR33153">
    <property type="entry name" value="MYND-TYPE DOMAIN-CONTAINING PROTEIN"/>
    <property type="match status" value="1"/>
</dbReference>
<sequence>DTLYGHVCTPLTVSSLAVYGGLQRRYIQKCQITDLYWQFQAEWSALSELHPHYGAEIPSYDTFRRRWNSHWSNMLRMREKSQHKQCQRCFDLQMMLRNPKVSWSRKMEVAKLLRQHQKDQYEDRLLYWSLRWASTIQAQSCSPQSSQPSKQPLQSGTVLTVIIDDMDHSKFAWPRWEFRKQPHELDGLIRPTVTFTGAYAHGWGTYLYMAGPQVVGGSDYFLEVLCQTLEQVWQSCSPQSWPSHLVLVADNTTKSAKNQFVLRFLCYLVGRKIFKSAGNLPEVPHCFTMITGDTMSLKHRQLMEESLDGTAVYVCVKMYSRDLNLSQPPFKVASMAQITAVHPAIPRGVHSAVELSASQIDTFSRLAELAEKYGMAKAAKALQELVLVRRYDVHPLEFLRQARRVFCPEPEGFAQLPYLPQSCWRLMAKMHQ</sequence>
<dbReference type="AlphaFoldDB" id="A0A812MA15"/>
<dbReference type="OrthoDB" id="448881at2759"/>
<comment type="caution">
    <text evidence="2">The sequence shown here is derived from an EMBL/GenBank/DDBJ whole genome shotgun (WGS) entry which is preliminary data.</text>
</comment>
<name>A0A812MA15_9DINO</name>
<feature type="non-terminal residue" evidence="2">
    <location>
        <position position="432"/>
    </location>
</feature>
<evidence type="ECO:0000259" key="1">
    <source>
        <dbReference type="Pfam" id="PF25273"/>
    </source>
</evidence>
<proteinExistence type="predicted"/>
<evidence type="ECO:0000313" key="3">
    <source>
        <dbReference type="Proteomes" id="UP000601435"/>
    </source>
</evidence>
<dbReference type="PANTHER" id="PTHR33153:SF3">
    <property type="entry name" value="TRAFFICKING PROTEIN PARTICLE COMPLEX SUBUNIT 11 DOMAIN-CONTAINING PROTEIN"/>
    <property type="match status" value="1"/>
</dbReference>
<organism evidence="2 3">
    <name type="scientific">Symbiodinium necroappetens</name>
    <dbReference type="NCBI Taxonomy" id="1628268"/>
    <lineage>
        <taxon>Eukaryota</taxon>
        <taxon>Sar</taxon>
        <taxon>Alveolata</taxon>
        <taxon>Dinophyceae</taxon>
        <taxon>Suessiales</taxon>
        <taxon>Symbiodiniaceae</taxon>
        <taxon>Symbiodinium</taxon>
    </lineage>
</organism>
<keyword evidence="3" id="KW-1185">Reference proteome</keyword>
<dbReference type="EMBL" id="CAJNJA010010599">
    <property type="protein sequence ID" value="CAE7259873.1"/>
    <property type="molecule type" value="Genomic_DNA"/>
</dbReference>
<reference evidence="2" key="1">
    <citation type="submission" date="2021-02" db="EMBL/GenBank/DDBJ databases">
        <authorList>
            <person name="Dougan E. K."/>
            <person name="Rhodes N."/>
            <person name="Thang M."/>
            <person name="Chan C."/>
        </authorList>
    </citation>
    <scope>NUCLEOTIDE SEQUENCE</scope>
</reference>
<feature type="domain" description="DUF7869" evidence="1">
    <location>
        <begin position="193"/>
        <end position="276"/>
    </location>
</feature>
<accession>A0A812MA15</accession>
<dbReference type="Proteomes" id="UP000601435">
    <property type="component" value="Unassembled WGS sequence"/>
</dbReference>
<evidence type="ECO:0000313" key="2">
    <source>
        <dbReference type="EMBL" id="CAE7259873.1"/>
    </source>
</evidence>
<dbReference type="InterPro" id="IPR057191">
    <property type="entry name" value="DUF7869"/>
</dbReference>
<protein>
    <recommendedName>
        <fullName evidence="1">DUF7869 domain-containing protein</fullName>
    </recommendedName>
</protein>
<gene>
    <name evidence="2" type="ORF">SNEC2469_LOCUS5897</name>
</gene>
<dbReference type="Pfam" id="PF25273">
    <property type="entry name" value="DUF7869"/>
    <property type="match status" value="1"/>
</dbReference>